<keyword evidence="4" id="KW-1185">Reference proteome</keyword>
<dbReference type="InterPro" id="IPR006016">
    <property type="entry name" value="UspA"/>
</dbReference>
<dbReference type="EMBL" id="FMXA01000018">
    <property type="protein sequence ID" value="SDA56300.1"/>
    <property type="molecule type" value="Genomic_DNA"/>
</dbReference>
<dbReference type="SUPFAM" id="SSF52402">
    <property type="entry name" value="Adenine nucleotide alpha hydrolases-like"/>
    <property type="match status" value="1"/>
</dbReference>
<evidence type="ECO:0000313" key="4">
    <source>
        <dbReference type="Proteomes" id="UP000199689"/>
    </source>
</evidence>
<dbReference type="Proteomes" id="UP000199689">
    <property type="component" value="Unassembled WGS sequence"/>
</dbReference>
<dbReference type="InterPro" id="IPR014729">
    <property type="entry name" value="Rossmann-like_a/b/a_fold"/>
</dbReference>
<evidence type="ECO:0000256" key="1">
    <source>
        <dbReference type="ARBA" id="ARBA00008791"/>
    </source>
</evidence>
<dbReference type="RefSeq" id="WP_091365085.1">
    <property type="nucleotide sequence ID" value="NZ_FMXA01000018.1"/>
</dbReference>
<dbReference type="PRINTS" id="PR01438">
    <property type="entry name" value="UNVRSLSTRESS"/>
</dbReference>
<dbReference type="GeneID" id="87756328"/>
<dbReference type="PANTHER" id="PTHR46268">
    <property type="entry name" value="STRESS RESPONSE PROTEIN NHAX"/>
    <property type="match status" value="1"/>
</dbReference>
<evidence type="ECO:0000259" key="2">
    <source>
        <dbReference type="Pfam" id="PF00582"/>
    </source>
</evidence>
<dbReference type="AlphaFoldDB" id="A0A1G5WE01"/>
<dbReference type="Gene3D" id="3.40.50.620">
    <property type="entry name" value="HUPs"/>
    <property type="match status" value="1"/>
</dbReference>
<protein>
    <submittedName>
        <fullName evidence="3">Nucleotide-binding universal stress protein, UspA family</fullName>
    </submittedName>
</protein>
<accession>A0A1G5WE01</accession>
<dbReference type="InterPro" id="IPR006015">
    <property type="entry name" value="Universal_stress_UspA"/>
</dbReference>
<dbReference type="PANTHER" id="PTHR46268:SF6">
    <property type="entry name" value="UNIVERSAL STRESS PROTEIN UP12"/>
    <property type="match status" value="1"/>
</dbReference>
<dbReference type="Pfam" id="PF00582">
    <property type="entry name" value="Usp"/>
    <property type="match status" value="1"/>
</dbReference>
<feature type="domain" description="UspA" evidence="2">
    <location>
        <begin position="10"/>
        <end position="148"/>
    </location>
</feature>
<proteinExistence type="inferred from homology"/>
<name>A0A1G5WE01_9FIRM</name>
<sequence>MFTFDNITLDRILVPVDGSNQSKEALRRAAFIARQFDASITLLSVVEFGKVMSGVQQVSTGGYVPEHLTAGAEEMLKKMAKLVPEDIHVETEALLGDPAEVVVEEAEEEHYDLVVMGSRGLGKIKGIFMGSVSQQVVQECKCPVLVIHG</sequence>
<organism evidence="3 4">
    <name type="scientific">Allisonella histaminiformans</name>
    <dbReference type="NCBI Taxonomy" id="209880"/>
    <lineage>
        <taxon>Bacteria</taxon>
        <taxon>Bacillati</taxon>
        <taxon>Bacillota</taxon>
        <taxon>Negativicutes</taxon>
        <taxon>Veillonellales</taxon>
        <taxon>Veillonellaceae</taxon>
        <taxon>Allisonella</taxon>
    </lineage>
</organism>
<dbReference type="OrthoDB" id="9777884at2"/>
<evidence type="ECO:0000313" key="3">
    <source>
        <dbReference type="EMBL" id="SDA56300.1"/>
    </source>
</evidence>
<dbReference type="CDD" id="cd00293">
    <property type="entry name" value="USP-like"/>
    <property type="match status" value="1"/>
</dbReference>
<reference evidence="3 4" key="1">
    <citation type="submission" date="2016-10" db="EMBL/GenBank/DDBJ databases">
        <authorList>
            <person name="de Groot N.N."/>
        </authorList>
    </citation>
    <scope>NUCLEOTIDE SEQUENCE [LARGE SCALE GENOMIC DNA]</scope>
    <source>
        <strain evidence="3 4">DSM 15230</strain>
    </source>
</reference>
<comment type="similarity">
    <text evidence="1">Belongs to the universal stress protein A family.</text>
</comment>
<gene>
    <name evidence="3" type="ORF">SAMN02910343_01322</name>
</gene>